<organism evidence="1 2">
    <name type="scientific">Brevibacterium samyangense</name>
    <dbReference type="NCBI Taxonomy" id="366888"/>
    <lineage>
        <taxon>Bacteria</taxon>
        <taxon>Bacillati</taxon>
        <taxon>Actinomycetota</taxon>
        <taxon>Actinomycetes</taxon>
        <taxon>Micrococcales</taxon>
        <taxon>Brevibacteriaceae</taxon>
        <taxon>Brevibacterium</taxon>
    </lineage>
</organism>
<comment type="caution">
    <text evidence="1">The sequence shown here is derived from an EMBL/GenBank/DDBJ whole genome shotgun (WGS) entry which is preliminary data.</text>
</comment>
<accession>A0ABN2T674</accession>
<name>A0ABN2T674_9MICO</name>
<reference evidence="1 2" key="1">
    <citation type="journal article" date="2019" name="Int. J. Syst. Evol. Microbiol.">
        <title>The Global Catalogue of Microorganisms (GCM) 10K type strain sequencing project: providing services to taxonomists for standard genome sequencing and annotation.</title>
        <authorList>
            <consortium name="The Broad Institute Genomics Platform"/>
            <consortium name="The Broad Institute Genome Sequencing Center for Infectious Disease"/>
            <person name="Wu L."/>
            <person name="Ma J."/>
        </authorList>
    </citation>
    <scope>NUCLEOTIDE SEQUENCE [LARGE SCALE GENOMIC DNA]</scope>
    <source>
        <strain evidence="1 2">JCM 14546</strain>
    </source>
</reference>
<keyword evidence="2" id="KW-1185">Reference proteome</keyword>
<evidence type="ECO:0000313" key="1">
    <source>
        <dbReference type="EMBL" id="GAA1999730.1"/>
    </source>
</evidence>
<dbReference type="Proteomes" id="UP001500755">
    <property type="component" value="Unassembled WGS sequence"/>
</dbReference>
<proteinExistence type="predicted"/>
<dbReference type="RefSeq" id="WP_344306535.1">
    <property type="nucleotide sequence ID" value="NZ_BAAANO010000004.1"/>
</dbReference>
<dbReference type="EMBL" id="BAAANO010000004">
    <property type="protein sequence ID" value="GAA1999730.1"/>
    <property type="molecule type" value="Genomic_DNA"/>
</dbReference>
<protein>
    <submittedName>
        <fullName evidence="1">Uncharacterized protein</fullName>
    </submittedName>
</protein>
<gene>
    <name evidence="1" type="ORF">GCM10009755_04230</name>
</gene>
<evidence type="ECO:0000313" key="2">
    <source>
        <dbReference type="Proteomes" id="UP001500755"/>
    </source>
</evidence>
<sequence length="102" mass="11563">MTEHPNADSPISCTAAARCGRCVDCYELDCFLAEFRGTPCESEMLDLGLAYFFTGELEYRAFMSGVNRLRAARSARDEAARRGRTRRRRLVEATRAVHRARV</sequence>